<dbReference type="PROSITE" id="PS50883">
    <property type="entry name" value="EAL"/>
    <property type="match status" value="1"/>
</dbReference>
<dbReference type="Gene3D" id="3.30.70.270">
    <property type="match status" value="1"/>
</dbReference>
<dbReference type="Gene3D" id="3.30.450.20">
    <property type="entry name" value="PAS domain"/>
    <property type="match status" value="2"/>
</dbReference>
<dbReference type="InterPro" id="IPR050706">
    <property type="entry name" value="Cyclic-di-GMP_PDE-like"/>
</dbReference>
<dbReference type="InterPro" id="IPR035919">
    <property type="entry name" value="EAL_sf"/>
</dbReference>
<dbReference type="PROSITE" id="PS50887">
    <property type="entry name" value="GGDEF"/>
    <property type="match status" value="1"/>
</dbReference>
<dbReference type="AlphaFoldDB" id="A0A4Q1AWK8"/>
<dbReference type="SMART" id="SM00267">
    <property type="entry name" value="GGDEF"/>
    <property type="match status" value="1"/>
</dbReference>
<evidence type="ECO:0000259" key="4">
    <source>
        <dbReference type="PROSITE" id="PS50887"/>
    </source>
</evidence>
<dbReference type="InterPro" id="IPR013655">
    <property type="entry name" value="PAS_fold_3"/>
</dbReference>
<dbReference type="InterPro" id="IPR001610">
    <property type="entry name" value="PAC"/>
</dbReference>
<feature type="domain" description="EAL" evidence="3">
    <location>
        <begin position="461"/>
        <end position="697"/>
    </location>
</feature>
<reference evidence="5 6" key="1">
    <citation type="submission" date="2017-09" db="EMBL/GenBank/DDBJ databases">
        <title>Genomics of the genus Arcobacter.</title>
        <authorList>
            <person name="Perez-Cataluna A."/>
            <person name="Figueras M.J."/>
            <person name="Salas-Masso N."/>
        </authorList>
    </citation>
    <scope>NUCLEOTIDE SEQUENCE [LARGE SCALE GENOMIC DNA]</scope>
    <source>
        <strain evidence="5 6">F156-34</strain>
    </source>
</reference>
<feature type="domain" description="PAS" evidence="1">
    <location>
        <begin position="175"/>
        <end position="245"/>
    </location>
</feature>
<proteinExistence type="predicted"/>
<gene>
    <name evidence="5" type="ORF">CP965_03120</name>
</gene>
<dbReference type="NCBIfam" id="TIGR00229">
    <property type="entry name" value="sensory_box"/>
    <property type="match status" value="1"/>
</dbReference>
<dbReference type="OrthoDB" id="9790732at2"/>
<dbReference type="Proteomes" id="UP000289718">
    <property type="component" value="Unassembled WGS sequence"/>
</dbReference>
<dbReference type="Gene3D" id="3.20.20.450">
    <property type="entry name" value="EAL domain"/>
    <property type="match status" value="1"/>
</dbReference>
<protein>
    <submittedName>
        <fullName evidence="5">Diguanylate cyclase</fullName>
    </submittedName>
</protein>
<evidence type="ECO:0000259" key="3">
    <source>
        <dbReference type="PROSITE" id="PS50883"/>
    </source>
</evidence>
<dbReference type="SUPFAM" id="SSF141868">
    <property type="entry name" value="EAL domain-like"/>
    <property type="match status" value="1"/>
</dbReference>
<dbReference type="InterPro" id="IPR001633">
    <property type="entry name" value="EAL_dom"/>
</dbReference>
<dbReference type="CDD" id="cd01948">
    <property type="entry name" value="EAL"/>
    <property type="match status" value="1"/>
</dbReference>
<dbReference type="InterPro" id="IPR035965">
    <property type="entry name" value="PAS-like_dom_sf"/>
</dbReference>
<organism evidence="5 6">
    <name type="scientific">Halarcobacter mediterraneus</name>
    <dbReference type="NCBI Taxonomy" id="2023153"/>
    <lineage>
        <taxon>Bacteria</taxon>
        <taxon>Pseudomonadati</taxon>
        <taxon>Campylobacterota</taxon>
        <taxon>Epsilonproteobacteria</taxon>
        <taxon>Campylobacterales</taxon>
        <taxon>Arcobacteraceae</taxon>
        <taxon>Halarcobacter</taxon>
    </lineage>
</organism>
<dbReference type="InterPro" id="IPR000160">
    <property type="entry name" value="GGDEF_dom"/>
</dbReference>
<dbReference type="PROSITE" id="PS50113">
    <property type="entry name" value="PAC"/>
    <property type="match status" value="1"/>
</dbReference>
<evidence type="ECO:0000313" key="5">
    <source>
        <dbReference type="EMBL" id="RXK14455.1"/>
    </source>
</evidence>
<feature type="domain" description="PAC" evidence="2">
    <location>
        <begin position="245"/>
        <end position="299"/>
    </location>
</feature>
<dbReference type="Pfam" id="PF08447">
    <property type="entry name" value="PAS_3"/>
    <property type="match status" value="1"/>
</dbReference>
<dbReference type="Pfam" id="PF00563">
    <property type="entry name" value="EAL"/>
    <property type="match status" value="1"/>
</dbReference>
<dbReference type="SUPFAM" id="SSF55073">
    <property type="entry name" value="Nucleotide cyclase"/>
    <property type="match status" value="1"/>
</dbReference>
<dbReference type="InterPro" id="IPR043128">
    <property type="entry name" value="Rev_trsase/Diguanyl_cyclase"/>
</dbReference>
<dbReference type="PANTHER" id="PTHR33121:SF71">
    <property type="entry name" value="OXYGEN SENSOR PROTEIN DOSP"/>
    <property type="match status" value="1"/>
</dbReference>
<evidence type="ECO:0000259" key="2">
    <source>
        <dbReference type="PROSITE" id="PS50113"/>
    </source>
</evidence>
<sequence>MILIKGYFLSYISESHYKKLFESAHIPMFLVYNNVIVEANEASVEIFKVNTKSDLYKVHPSQISPEYQPDGRKSQEKANELIKECSEIGFIQFEWVHQNLREEEFIVEVTLKTVTIDGKEMLFTAFRDIQKEKEYKKSLEEQNLRLENKNKYFTEINSILNTNHEWEELIDKIFLLEEFRKALDESSIVSKTDKKGIITYVNDNFCKISGYKKEELIGQSHNIIRHPNTKKEFFKNLWQTVLKKKTFKGVIENRNKDGESYFVDTTIVPILDKNDEIVEFIGIRNDLTPVFEKDKLIYEQFTDDLTSLPNRQRLLDDIKKFVKPKLAIINIDRFKDINDSYGFEIGDEILKELSKRLKKYRSTNLKVYRLSGDIFAFLAFGNLEEEELLKTCDSFIYNLDFQKYKINDYEFDISYCVGISAESGNKLLTQAEVALQWAKQTHKDIVVFDENMPIYKELKENIALTKDIKRAIETDNILIYGQKIVSNKSDDFKYEVLMRLRQEDGTIVSPFKFLNHAKKARLYPQMTKIVIDKACNYFKDKDVTFSINLMIEDIKDRRIIDYLIEKLKETNTANRVILEIVESEGIERFDEVGDFIKEVQALGCKVAIDDFGTGYSNFEYIIKLNVDILKIDGSLIKNIHVNDNLKLTVSTIVNFAKVLNIETVAEFIHNKEVDEIVKSLGINYSQGFYYHEPEFLI</sequence>
<dbReference type="GO" id="GO:0071111">
    <property type="term" value="F:cyclic-guanylate-specific phosphodiesterase activity"/>
    <property type="evidence" value="ECO:0007669"/>
    <property type="project" value="InterPro"/>
</dbReference>
<name>A0A4Q1AWK8_9BACT</name>
<evidence type="ECO:0000259" key="1">
    <source>
        <dbReference type="PROSITE" id="PS50112"/>
    </source>
</evidence>
<dbReference type="NCBIfam" id="TIGR00254">
    <property type="entry name" value="GGDEF"/>
    <property type="match status" value="1"/>
</dbReference>
<dbReference type="InterPro" id="IPR000700">
    <property type="entry name" value="PAS-assoc_C"/>
</dbReference>
<dbReference type="SMART" id="SM00086">
    <property type="entry name" value="PAC"/>
    <property type="match status" value="1"/>
</dbReference>
<dbReference type="InterPro" id="IPR000014">
    <property type="entry name" value="PAS"/>
</dbReference>
<dbReference type="CDD" id="cd01949">
    <property type="entry name" value="GGDEF"/>
    <property type="match status" value="1"/>
</dbReference>
<comment type="caution">
    <text evidence="5">The sequence shown here is derived from an EMBL/GenBank/DDBJ whole genome shotgun (WGS) entry which is preliminary data.</text>
</comment>
<dbReference type="SMART" id="SM00091">
    <property type="entry name" value="PAS"/>
    <property type="match status" value="2"/>
</dbReference>
<dbReference type="PROSITE" id="PS50112">
    <property type="entry name" value="PAS"/>
    <property type="match status" value="1"/>
</dbReference>
<dbReference type="CDD" id="cd00130">
    <property type="entry name" value="PAS"/>
    <property type="match status" value="1"/>
</dbReference>
<dbReference type="SUPFAM" id="SSF55785">
    <property type="entry name" value="PYP-like sensor domain (PAS domain)"/>
    <property type="match status" value="2"/>
</dbReference>
<dbReference type="PANTHER" id="PTHR33121">
    <property type="entry name" value="CYCLIC DI-GMP PHOSPHODIESTERASE PDEF"/>
    <property type="match status" value="1"/>
</dbReference>
<dbReference type="InterPro" id="IPR029787">
    <property type="entry name" value="Nucleotide_cyclase"/>
</dbReference>
<accession>A0A4Q1AWK8</accession>
<feature type="domain" description="GGDEF" evidence="4">
    <location>
        <begin position="322"/>
        <end position="451"/>
    </location>
</feature>
<dbReference type="SMART" id="SM00052">
    <property type="entry name" value="EAL"/>
    <property type="match status" value="1"/>
</dbReference>
<keyword evidence="6" id="KW-1185">Reference proteome</keyword>
<dbReference type="Pfam" id="PF13426">
    <property type="entry name" value="PAS_9"/>
    <property type="match status" value="1"/>
</dbReference>
<dbReference type="Pfam" id="PF00990">
    <property type="entry name" value="GGDEF"/>
    <property type="match status" value="1"/>
</dbReference>
<dbReference type="EMBL" id="NXIE01000001">
    <property type="protein sequence ID" value="RXK14455.1"/>
    <property type="molecule type" value="Genomic_DNA"/>
</dbReference>
<evidence type="ECO:0000313" key="6">
    <source>
        <dbReference type="Proteomes" id="UP000289718"/>
    </source>
</evidence>